<dbReference type="Gene3D" id="3.30.2350.10">
    <property type="entry name" value="Pseudouridine synthase"/>
    <property type="match status" value="1"/>
</dbReference>
<dbReference type="PANTHER" id="PTHR21600">
    <property type="entry name" value="MITOCHONDRIAL RNA PSEUDOURIDINE SYNTHASE"/>
    <property type="match status" value="1"/>
</dbReference>
<accession>A0ABT7SVP6</accession>
<evidence type="ECO:0000256" key="3">
    <source>
        <dbReference type="ARBA" id="ARBA00036607"/>
    </source>
</evidence>
<dbReference type="PANTHER" id="PTHR21600:SF56">
    <property type="entry name" value="TRNA PSEUDOURIDINE SYNTHASE C"/>
    <property type="match status" value="1"/>
</dbReference>
<dbReference type="Proteomes" id="UP001234343">
    <property type="component" value="Unassembled WGS sequence"/>
</dbReference>
<dbReference type="EC" id="5.4.99.26" evidence="5"/>
<sequence length="255" mass="28923">MQLDILYQDEFLVAIDKPAGLLVHRSMIAKDAQLFAVQMLRDQLGQYVYPLHRLDRPTSGVLLFALDKAVATAVTDLLVNQRVDKRYQAIVRGHVPNSWYIDYGLIEIQDRMTDRRARKDKPAQRAITELNCVQRFTIPLPAGRYQSARFSLVNLHPETGRKHQLRRHMAHIRHPIIGDTTHGDGKQNKFLRHHFNFQQLALTCTSMALVHPVTNQPLTISAPLSSAMAALVANWQVFNDAGAAALNIHKQTIDE</sequence>
<comment type="caution">
    <text evidence="11">The sequence shown here is derived from an EMBL/GenBank/DDBJ whole genome shotgun (WGS) entry which is preliminary data.</text>
</comment>
<keyword evidence="2" id="KW-0413">Isomerase</keyword>
<keyword evidence="1" id="KW-0819">tRNA processing</keyword>
<dbReference type="PROSITE" id="PS01129">
    <property type="entry name" value="PSI_RLU"/>
    <property type="match status" value="1"/>
</dbReference>
<evidence type="ECO:0000259" key="10">
    <source>
        <dbReference type="Pfam" id="PF00849"/>
    </source>
</evidence>
<dbReference type="EMBL" id="JAUCBP010000006">
    <property type="protein sequence ID" value="MDM7860220.1"/>
    <property type="molecule type" value="Genomic_DNA"/>
</dbReference>
<name>A0ABT7SVP6_9ALTE</name>
<evidence type="ECO:0000313" key="11">
    <source>
        <dbReference type="EMBL" id="MDM7860220.1"/>
    </source>
</evidence>
<protein>
    <recommendedName>
        <fullName evidence="6">tRNA pseudouridine synthase C</fullName>
        <ecNumber evidence="5">5.4.99.26</ecNumber>
    </recommendedName>
    <alternativeName>
        <fullName evidence="8">tRNA pseudouridine(65) synthase</fullName>
    </alternativeName>
    <alternativeName>
        <fullName evidence="9">tRNA pseudouridylate synthase C</fullName>
    </alternativeName>
    <alternativeName>
        <fullName evidence="7">tRNA-uridine isomerase C</fullName>
    </alternativeName>
</protein>
<dbReference type="InterPro" id="IPR006224">
    <property type="entry name" value="PsdUridine_synth_RluA-like_CS"/>
</dbReference>
<dbReference type="SUPFAM" id="SSF55120">
    <property type="entry name" value="Pseudouridine synthase"/>
    <property type="match status" value="1"/>
</dbReference>
<evidence type="ECO:0000256" key="7">
    <source>
        <dbReference type="ARBA" id="ARBA00041803"/>
    </source>
</evidence>
<keyword evidence="12" id="KW-1185">Reference proteome</keyword>
<evidence type="ECO:0000256" key="6">
    <source>
        <dbReference type="ARBA" id="ARBA00040675"/>
    </source>
</evidence>
<feature type="domain" description="Pseudouridine synthase RsuA/RluA-like" evidence="10">
    <location>
        <begin position="12"/>
        <end position="171"/>
    </location>
</feature>
<evidence type="ECO:0000256" key="8">
    <source>
        <dbReference type="ARBA" id="ARBA00041975"/>
    </source>
</evidence>
<evidence type="ECO:0000256" key="2">
    <source>
        <dbReference type="ARBA" id="ARBA00023235"/>
    </source>
</evidence>
<comment type="catalytic activity">
    <reaction evidence="3">
        <text>uridine(65) in tRNA = pseudouridine(65) in tRNA</text>
        <dbReference type="Rhea" id="RHEA:42536"/>
        <dbReference type="Rhea" id="RHEA-COMP:10103"/>
        <dbReference type="Rhea" id="RHEA-COMP:10104"/>
        <dbReference type="ChEBI" id="CHEBI:65314"/>
        <dbReference type="ChEBI" id="CHEBI:65315"/>
        <dbReference type="EC" id="5.4.99.26"/>
    </reaction>
</comment>
<dbReference type="InterPro" id="IPR006145">
    <property type="entry name" value="PsdUridine_synth_RsuA/RluA"/>
</dbReference>
<proteinExistence type="predicted"/>
<dbReference type="RefSeq" id="WP_289364474.1">
    <property type="nucleotide sequence ID" value="NZ_JAUCBP010000006.1"/>
</dbReference>
<dbReference type="InterPro" id="IPR050188">
    <property type="entry name" value="RluA_PseudoU_synthase"/>
</dbReference>
<evidence type="ECO:0000256" key="9">
    <source>
        <dbReference type="ARBA" id="ARBA00043049"/>
    </source>
</evidence>
<comment type="function">
    <text evidence="4">Responsible for synthesis of pseudouridine from uracil-65 in transfer RNAs.</text>
</comment>
<evidence type="ECO:0000256" key="5">
    <source>
        <dbReference type="ARBA" id="ARBA00038943"/>
    </source>
</evidence>
<reference evidence="11 12" key="1">
    <citation type="submission" date="2023-06" db="EMBL/GenBank/DDBJ databases">
        <title>Alteromonas sp. ASW11-36 isolated from intertidal sand.</title>
        <authorList>
            <person name="Li Y."/>
        </authorList>
    </citation>
    <scope>NUCLEOTIDE SEQUENCE [LARGE SCALE GENOMIC DNA]</scope>
    <source>
        <strain evidence="11 12">ASW11-36</strain>
    </source>
</reference>
<gene>
    <name evidence="11" type="ORF">QTP81_06400</name>
</gene>
<organism evidence="11 12">
    <name type="scientific">Alteromonas arenosi</name>
    <dbReference type="NCBI Taxonomy" id="3055817"/>
    <lineage>
        <taxon>Bacteria</taxon>
        <taxon>Pseudomonadati</taxon>
        <taxon>Pseudomonadota</taxon>
        <taxon>Gammaproteobacteria</taxon>
        <taxon>Alteromonadales</taxon>
        <taxon>Alteromonadaceae</taxon>
        <taxon>Alteromonas/Salinimonas group</taxon>
        <taxon>Alteromonas</taxon>
    </lineage>
</organism>
<evidence type="ECO:0000313" key="12">
    <source>
        <dbReference type="Proteomes" id="UP001234343"/>
    </source>
</evidence>
<dbReference type="InterPro" id="IPR020103">
    <property type="entry name" value="PsdUridine_synth_cat_dom_sf"/>
</dbReference>
<evidence type="ECO:0000256" key="1">
    <source>
        <dbReference type="ARBA" id="ARBA00022694"/>
    </source>
</evidence>
<evidence type="ECO:0000256" key="4">
    <source>
        <dbReference type="ARBA" id="ARBA00037670"/>
    </source>
</evidence>
<dbReference type="Pfam" id="PF00849">
    <property type="entry name" value="PseudoU_synth_2"/>
    <property type="match status" value="1"/>
</dbReference>